<dbReference type="RefSeq" id="WP_063363325.1">
    <property type="nucleotide sequence ID" value="NZ_AUXZ01000098.1"/>
</dbReference>
<dbReference type="Proteomes" id="UP000076503">
    <property type="component" value="Unassembled WGS sequence"/>
</dbReference>
<reference evidence="2 3" key="1">
    <citation type="submission" date="2013-07" db="EMBL/GenBank/DDBJ databases">
        <title>Comparative Genomic and Metabolomic Analysis of Twelve Strains of Pseudoalteromonas luteoviolacea.</title>
        <authorList>
            <person name="Vynne N.G."/>
            <person name="Mansson M."/>
            <person name="Gram L."/>
        </authorList>
    </citation>
    <scope>NUCLEOTIDE SEQUENCE [LARGE SCALE GENOMIC DNA]</scope>
    <source>
        <strain evidence="2 3">H33</strain>
    </source>
</reference>
<dbReference type="EMBL" id="AUXZ01000098">
    <property type="protein sequence ID" value="KZN47679.1"/>
    <property type="molecule type" value="Genomic_DNA"/>
</dbReference>
<sequence length="536" mass="60992">MSVVNSVNIRPGVNVLAVLPHLNYKPWFALAEFVDNSIQSYIDHKKKLQCIEGKKFKLVVEISFDTPNKTIVISDNAAGIFSSDYQRAFRPAEIPPNATGLSEFGMGMKSAACWFAPTWSVRSSALGERVERTVIFDIEEIVHDRTEELNVLSMNVAEQKHYTEIRLENIRRFPRGKTIQKIKEHLASIYRVFTQESSLSLVVDGEELVYEPPAILIAQSFKSPNSEPIIWKKNVDIDLGEGKSATGFVAIREVANTRLAGLALFRRKRLIMGSADETYRPEEIFGRSNTYPYQRIFGEIHLKGFFVSHTKDGVKWEESEDEFLKKLRKELLDEQMPLLQQAREHRAKQGVQHIRKEAVQALNSIADSLNSTNLSVPTEPVNEEPKTKVDFSSKHENTASTLPELNKRDLEKVEFKLFFRSEAWLVSLELSYADDNAEWLSISSWPSIKDPSPREVVVRVSMLHVFMTQFPTLDESSFKSVLNIAAAMALAEVVATELADEKPSSIRRYTNEILKNQMARRVIGDRQISNDKNTRQ</sequence>
<dbReference type="PATRIC" id="fig|1365251.3.peg.4075"/>
<proteinExistence type="predicted"/>
<organism evidence="2 3">
    <name type="scientific">Pseudoalteromonas luteoviolacea H33</name>
    <dbReference type="NCBI Taxonomy" id="1365251"/>
    <lineage>
        <taxon>Bacteria</taxon>
        <taxon>Pseudomonadati</taxon>
        <taxon>Pseudomonadota</taxon>
        <taxon>Gammaproteobacteria</taxon>
        <taxon>Alteromonadales</taxon>
        <taxon>Pseudoalteromonadaceae</taxon>
        <taxon>Pseudoalteromonas</taxon>
    </lineage>
</organism>
<dbReference type="Pfam" id="PF13589">
    <property type="entry name" value="HATPase_c_3"/>
    <property type="match status" value="1"/>
</dbReference>
<dbReference type="SUPFAM" id="SSF55874">
    <property type="entry name" value="ATPase domain of HSP90 chaperone/DNA topoisomerase II/histidine kinase"/>
    <property type="match status" value="1"/>
</dbReference>
<dbReference type="InterPro" id="IPR036890">
    <property type="entry name" value="HATPase_C_sf"/>
</dbReference>
<feature type="region of interest" description="Disordered" evidence="1">
    <location>
        <begin position="373"/>
        <end position="395"/>
    </location>
</feature>
<dbReference type="AlphaFoldDB" id="A0A161XWR6"/>
<gene>
    <name evidence="2" type="ORF">N476_23030</name>
</gene>
<feature type="compositionally biased region" description="Basic and acidic residues" evidence="1">
    <location>
        <begin position="383"/>
        <end position="395"/>
    </location>
</feature>
<evidence type="ECO:0008006" key="4">
    <source>
        <dbReference type="Google" id="ProtNLM"/>
    </source>
</evidence>
<evidence type="ECO:0000313" key="2">
    <source>
        <dbReference type="EMBL" id="KZN47679.1"/>
    </source>
</evidence>
<evidence type="ECO:0000313" key="3">
    <source>
        <dbReference type="Proteomes" id="UP000076503"/>
    </source>
</evidence>
<evidence type="ECO:0000256" key="1">
    <source>
        <dbReference type="SAM" id="MobiDB-lite"/>
    </source>
</evidence>
<protein>
    <recommendedName>
        <fullName evidence="4">ATP-binding protein</fullName>
    </recommendedName>
</protein>
<accession>A0A161XWR6</accession>
<dbReference type="OrthoDB" id="9813438at2"/>
<comment type="caution">
    <text evidence="2">The sequence shown here is derived from an EMBL/GenBank/DDBJ whole genome shotgun (WGS) entry which is preliminary data.</text>
</comment>
<dbReference type="Gene3D" id="3.30.565.10">
    <property type="entry name" value="Histidine kinase-like ATPase, C-terminal domain"/>
    <property type="match status" value="1"/>
</dbReference>
<name>A0A161XWR6_9GAMM</name>